<evidence type="ECO:0000256" key="3">
    <source>
        <dbReference type="ARBA" id="ARBA00023015"/>
    </source>
</evidence>
<name>A0A1H7J693_OLID1</name>
<keyword evidence="5" id="KW-0804">Transcription</keyword>
<dbReference type="AlphaFoldDB" id="A0A1H7J693"/>
<dbReference type="GO" id="GO:0005829">
    <property type="term" value="C:cytosol"/>
    <property type="evidence" value="ECO:0007669"/>
    <property type="project" value="TreeGrafter"/>
</dbReference>
<dbReference type="InterPro" id="IPR039420">
    <property type="entry name" value="WalR-like"/>
</dbReference>
<evidence type="ECO:0000256" key="4">
    <source>
        <dbReference type="ARBA" id="ARBA00023125"/>
    </source>
</evidence>
<dbReference type="Gene3D" id="6.10.250.690">
    <property type="match status" value="1"/>
</dbReference>
<dbReference type="Gene3D" id="3.40.50.2300">
    <property type="match status" value="1"/>
</dbReference>
<dbReference type="SMART" id="SM00448">
    <property type="entry name" value="REC"/>
    <property type="match status" value="1"/>
</dbReference>
<dbReference type="PANTHER" id="PTHR48111:SF22">
    <property type="entry name" value="REGULATOR OF RPOS"/>
    <property type="match status" value="1"/>
</dbReference>
<dbReference type="GO" id="GO:0006355">
    <property type="term" value="P:regulation of DNA-templated transcription"/>
    <property type="evidence" value="ECO:0007669"/>
    <property type="project" value="InterPro"/>
</dbReference>
<dbReference type="PROSITE" id="PS51755">
    <property type="entry name" value="OMPR_PHOB"/>
    <property type="match status" value="1"/>
</dbReference>
<dbReference type="GO" id="GO:0032993">
    <property type="term" value="C:protein-DNA complex"/>
    <property type="evidence" value="ECO:0007669"/>
    <property type="project" value="TreeGrafter"/>
</dbReference>
<evidence type="ECO:0000313" key="11">
    <source>
        <dbReference type="Proteomes" id="UP000199421"/>
    </source>
</evidence>
<keyword evidence="4 7" id="KW-0238">DNA-binding</keyword>
<dbReference type="OrthoDB" id="9790442at2"/>
<dbReference type="InterPro" id="IPR036388">
    <property type="entry name" value="WH-like_DNA-bd_sf"/>
</dbReference>
<sequence>MKILVIEDEQDLIDIIAVSLEKEGYLVECANNFNSGLQKIIDYEYDCVLLDIMLPDGNGLTLIEEVKTQGKEVNIIIISAKDSLDDKVYGLNLGADDYLLKPFHIAELTARINSVVRRKVLNGSSVLEFCNLKLDLQNRTASTNNTGIPLNRKEFDIITYLVLNKNRLVNKAALAERVWGNYIDESDDFEFMYAQIKNLRKKLRQHCIQLEIQSIYGIGYKITANEAT</sequence>
<dbReference type="RefSeq" id="WP_093323561.1">
    <property type="nucleotide sequence ID" value="NZ_FOAF01000001.1"/>
</dbReference>
<dbReference type="STRING" id="407022.SAMN05661044_00915"/>
<gene>
    <name evidence="10" type="ORF">SAMN05661044_00915</name>
</gene>
<dbReference type="Proteomes" id="UP000199421">
    <property type="component" value="Unassembled WGS sequence"/>
</dbReference>
<dbReference type="GO" id="GO:0000156">
    <property type="term" value="F:phosphorelay response regulator activity"/>
    <property type="evidence" value="ECO:0007669"/>
    <property type="project" value="TreeGrafter"/>
</dbReference>
<keyword evidence="11" id="KW-1185">Reference proteome</keyword>
<evidence type="ECO:0000256" key="6">
    <source>
        <dbReference type="PROSITE-ProRule" id="PRU00169"/>
    </source>
</evidence>
<dbReference type="PROSITE" id="PS50110">
    <property type="entry name" value="RESPONSE_REGULATORY"/>
    <property type="match status" value="1"/>
</dbReference>
<evidence type="ECO:0000256" key="2">
    <source>
        <dbReference type="ARBA" id="ARBA00023012"/>
    </source>
</evidence>
<dbReference type="Gene3D" id="1.10.10.10">
    <property type="entry name" value="Winged helix-like DNA-binding domain superfamily/Winged helix DNA-binding domain"/>
    <property type="match status" value="1"/>
</dbReference>
<feature type="domain" description="Response regulatory" evidence="8">
    <location>
        <begin position="2"/>
        <end position="116"/>
    </location>
</feature>
<evidence type="ECO:0000256" key="5">
    <source>
        <dbReference type="ARBA" id="ARBA00023163"/>
    </source>
</evidence>
<keyword evidence="2" id="KW-0902">Two-component regulatory system</keyword>
<dbReference type="InterPro" id="IPR001867">
    <property type="entry name" value="OmpR/PhoB-type_DNA-bd"/>
</dbReference>
<dbReference type="PANTHER" id="PTHR48111">
    <property type="entry name" value="REGULATOR OF RPOS"/>
    <property type="match status" value="1"/>
</dbReference>
<feature type="modified residue" description="4-aspartylphosphate" evidence="6">
    <location>
        <position position="51"/>
    </location>
</feature>
<keyword evidence="1 6" id="KW-0597">Phosphoprotein</keyword>
<dbReference type="GO" id="GO:0000976">
    <property type="term" value="F:transcription cis-regulatory region binding"/>
    <property type="evidence" value="ECO:0007669"/>
    <property type="project" value="TreeGrafter"/>
</dbReference>
<keyword evidence="3" id="KW-0805">Transcription regulation</keyword>
<dbReference type="CDD" id="cd00383">
    <property type="entry name" value="trans_reg_C"/>
    <property type="match status" value="1"/>
</dbReference>
<dbReference type="EMBL" id="FOAF01000001">
    <property type="protein sequence ID" value="SEK69510.1"/>
    <property type="molecule type" value="Genomic_DNA"/>
</dbReference>
<protein>
    <submittedName>
        <fullName evidence="10">DNA-binding response regulator, OmpR family, contains REC and winged-helix (WHTH) domain</fullName>
    </submittedName>
</protein>
<dbReference type="Pfam" id="PF00072">
    <property type="entry name" value="Response_reg"/>
    <property type="match status" value="1"/>
</dbReference>
<organism evidence="10 11">
    <name type="scientific">Olivibacter domesticus</name>
    <name type="common">Pseudosphingobacterium domesticum</name>
    <dbReference type="NCBI Taxonomy" id="407022"/>
    <lineage>
        <taxon>Bacteria</taxon>
        <taxon>Pseudomonadati</taxon>
        <taxon>Bacteroidota</taxon>
        <taxon>Sphingobacteriia</taxon>
        <taxon>Sphingobacteriales</taxon>
        <taxon>Sphingobacteriaceae</taxon>
        <taxon>Olivibacter</taxon>
    </lineage>
</organism>
<feature type="domain" description="OmpR/PhoB-type" evidence="9">
    <location>
        <begin position="124"/>
        <end position="224"/>
    </location>
</feature>
<dbReference type="InterPro" id="IPR001789">
    <property type="entry name" value="Sig_transdc_resp-reg_receiver"/>
</dbReference>
<dbReference type="SUPFAM" id="SSF52172">
    <property type="entry name" value="CheY-like"/>
    <property type="match status" value="1"/>
</dbReference>
<evidence type="ECO:0000259" key="9">
    <source>
        <dbReference type="PROSITE" id="PS51755"/>
    </source>
</evidence>
<proteinExistence type="predicted"/>
<reference evidence="11" key="1">
    <citation type="submission" date="2016-10" db="EMBL/GenBank/DDBJ databases">
        <authorList>
            <person name="Varghese N."/>
            <person name="Submissions S."/>
        </authorList>
    </citation>
    <scope>NUCLEOTIDE SEQUENCE [LARGE SCALE GENOMIC DNA]</scope>
    <source>
        <strain evidence="11">DSM 18733</strain>
    </source>
</reference>
<evidence type="ECO:0000259" key="8">
    <source>
        <dbReference type="PROSITE" id="PS50110"/>
    </source>
</evidence>
<evidence type="ECO:0000313" key="10">
    <source>
        <dbReference type="EMBL" id="SEK69510.1"/>
    </source>
</evidence>
<evidence type="ECO:0000256" key="7">
    <source>
        <dbReference type="PROSITE-ProRule" id="PRU01091"/>
    </source>
</evidence>
<dbReference type="InterPro" id="IPR011006">
    <property type="entry name" value="CheY-like_superfamily"/>
</dbReference>
<feature type="DNA-binding region" description="OmpR/PhoB-type" evidence="7">
    <location>
        <begin position="124"/>
        <end position="224"/>
    </location>
</feature>
<dbReference type="Pfam" id="PF00486">
    <property type="entry name" value="Trans_reg_C"/>
    <property type="match status" value="1"/>
</dbReference>
<dbReference type="SMART" id="SM00862">
    <property type="entry name" value="Trans_reg_C"/>
    <property type="match status" value="1"/>
</dbReference>
<accession>A0A1H7J693</accession>
<evidence type="ECO:0000256" key="1">
    <source>
        <dbReference type="ARBA" id="ARBA00022553"/>
    </source>
</evidence>